<feature type="transmembrane region" description="Helical" evidence="1">
    <location>
        <begin position="99"/>
        <end position="117"/>
    </location>
</feature>
<evidence type="ECO:0000313" key="2">
    <source>
        <dbReference type="EMBL" id="KAK6505679.1"/>
    </source>
</evidence>
<sequence length="128" mass="15159">MNGWNFVWLDSRVGVYEWEVNRLVWKGILVDGVWCPRFGLDMSFEDDNYGSSRRRAGGSYRVCAACLCRLLYIFFIVFNRMKLQDIYDLEYWTFAHSSFWIHLIASVILSSSIRHLTYMDLVMKTSQC</sequence>
<dbReference type="Proteomes" id="UP001370758">
    <property type="component" value="Unassembled WGS sequence"/>
</dbReference>
<keyword evidence="3" id="KW-1185">Reference proteome</keyword>
<dbReference type="EMBL" id="JAVHJL010000004">
    <property type="protein sequence ID" value="KAK6505679.1"/>
    <property type="molecule type" value="Genomic_DNA"/>
</dbReference>
<feature type="transmembrane region" description="Helical" evidence="1">
    <location>
        <begin position="60"/>
        <end position="79"/>
    </location>
</feature>
<evidence type="ECO:0000313" key="3">
    <source>
        <dbReference type="Proteomes" id="UP001370758"/>
    </source>
</evidence>
<keyword evidence="1" id="KW-0472">Membrane</keyword>
<reference evidence="2 3" key="1">
    <citation type="submission" date="2023-08" db="EMBL/GenBank/DDBJ databases">
        <authorList>
            <person name="Palmer J.M."/>
        </authorList>
    </citation>
    <scope>NUCLEOTIDE SEQUENCE [LARGE SCALE GENOMIC DNA]</scope>
    <source>
        <strain evidence="2 3">TWF481</strain>
    </source>
</reference>
<evidence type="ECO:0008006" key="4">
    <source>
        <dbReference type="Google" id="ProtNLM"/>
    </source>
</evidence>
<name>A0AAV9WE58_9PEZI</name>
<keyword evidence="1" id="KW-0812">Transmembrane</keyword>
<keyword evidence="1" id="KW-1133">Transmembrane helix</keyword>
<gene>
    <name evidence="2" type="ORF">TWF481_007572</name>
</gene>
<dbReference type="AlphaFoldDB" id="A0AAV9WE58"/>
<comment type="caution">
    <text evidence="2">The sequence shown here is derived from an EMBL/GenBank/DDBJ whole genome shotgun (WGS) entry which is preliminary data.</text>
</comment>
<accession>A0AAV9WE58</accession>
<protein>
    <recommendedName>
        <fullName evidence="4">Transmembrane protein</fullName>
    </recommendedName>
</protein>
<proteinExistence type="predicted"/>
<organism evidence="2 3">
    <name type="scientific">Arthrobotrys musiformis</name>
    <dbReference type="NCBI Taxonomy" id="47236"/>
    <lineage>
        <taxon>Eukaryota</taxon>
        <taxon>Fungi</taxon>
        <taxon>Dikarya</taxon>
        <taxon>Ascomycota</taxon>
        <taxon>Pezizomycotina</taxon>
        <taxon>Orbiliomycetes</taxon>
        <taxon>Orbiliales</taxon>
        <taxon>Orbiliaceae</taxon>
        <taxon>Arthrobotrys</taxon>
    </lineage>
</organism>
<evidence type="ECO:0000256" key="1">
    <source>
        <dbReference type="SAM" id="Phobius"/>
    </source>
</evidence>